<proteinExistence type="predicted"/>
<dbReference type="AlphaFoldDB" id="A0A7W7WZT9"/>
<keyword evidence="3" id="KW-1185">Reference proteome</keyword>
<dbReference type="Proteomes" id="UP000542674">
    <property type="component" value="Unassembled WGS sequence"/>
</dbReference>
<sequence length="192" mass="20173">MAALVAVLIVVAAAGWALASPAIHQTARTVPPTGERGRQAANPLAIANLGPGGDRYAWVTAFPQVEGAGFLGTEEVGAYNRGGADAARLAVWNGFPAGRVIIVVVRVADASTATRVADRLDELQAGFGLQRLSPVRGLDRVSTVTFEGRFVTRALYTHHDLVVRIELRGDPDELSAFDGIVSDQLHALPAEG</sequence>
<gene>
    <name evidence="2" type="ORF">F4559_006585</name>
</gene>
<name>A0A7W7WZT9_9PSEU</name>
<evidence type="ECO:0000256" key="1">
    <source>
        <dbReference type="SAM" id="SignalP"/>
    </source>
</evidence>
<dbReference type="RefSeq" id="WP_184674915.1">
    <property type="nucleotide sequence ID" value="NZ_BAABAI010000021.1"/>
</dbReference>
<comment type="caution">
    <text evidence="2">The sequence shown here is derived from an EMBL/GenBank/DDBJ whole genome shotgun (WGS) entry which is preliminary data.</text>
</comment>
<protein>
    <submittedName>
        <fullName evidence="2">Uncharacterized protein</fullName>
    </submittedName>
</protein>
<reference evidence="2 3" key="1">
    <citation type="submission" date="2020-08" db="EMBL/GenBank/DDBJ databases">
        <title>Sequencing the genomes of 1000 actinobacteria strains.</title>
        <authorList>
            <person name="Klenk H.-P."/>
        </authorList>
    </citation>
    <scope>NUCLEOTIDE SEQUENCE [LARGE SCALE GENOMIC DNA]</scope>
    <source>
        <strain evidence="2 3">DSM 45084</strain>
    </source>
</reference>
<evidence type="ECO:0000313" key="2">
    <source>
        <dbReference type="EMBL" id="MBB4969226.1"/>
    </source>
</evidence>
<keyword evidence="1" id="KW-0732">Signal</keyword>
<organism evidence="2 3">
    <name type="scientific">Saccharothrix violaceirubra</name>
    <dbReference type="NCBI Taxonomy" id="413306"/>
    <lineage>
        <taxon>Bacteria</taxon>
        <taxon>Bacillati</taxon>
        <taxon>Actinomycetota</taxon>
        <taxon>Actinomycetes</taxon>
        <taxon>Pseudonocardiales</taxon>
        <taxon>Pseudonocardiaceae</taxon>
        <taxon>Saccharothrix</taxon>
    </lineage>
</organism>
<dbReference type="EMBL" id="JACHJS010000001">
    <property type="protein sequence ID" value="MBB4969226.1"/>
    <property type="molecule type" value="Genomic_DNA"/>
</dbReference>
<feature type="chain" id="PRO_5030551352" evidence="1">
    <location>
        <begin position="20"/>
        <end position="192"/>
    </location>
</feature>
<evidence type="ECO:0000313" key="3">
    <source>
        <dbReference type="Proteomes" id="UP000542674"/>
    </source>
</evidence>
<accession>A0A7W7WZT9</accession>
<feature type="signal peptide" evidence="1">
    <location>
        <begin position="1"/>
        <end position="19"/>
    </location>
</feature>